<dbReference type="EMBL" id="FOEC01000014">
    <property type="protein sequence ID" value="SEO97055.1"/>
    <property type="molecule type" value="Genomic_DNA"/>
</dbReference>
<keyword evidence="5" id="KW-0472">Membrane</keyword>
<keyword evidence="8" id="KW-1185">Reference proteome</keyword>
<evidence type="ECO:0000259" key="6">
    <source>
        <dbReference type="PROSITE" id="PS50043"/>
    </source>
</evidence>
<evidence type="ECO:0000256" key="5">
    <source>
        <dbReference type="SAM" id="Phobius"/>
    </source>
</evidence>
<dbReference type="GO" id="GO:0003677">
    <property type="term" value="F:DNA binding"/>
    <property type="evidence" value="ECO:0007669"/>
    <property type="project" value="UniProtKB-KW"/>
</dbReference>
<dbReference type="PANTHER" id="PTHR44688">
    <property type="entry name" value="DNA-BINDING TRANSCRIPTIONAL ACTIVATOR DEVR_DOSR"/>
    <property type="match status" value="1"/>
</dbReference>
<protein>
    <submittedName>
        <fullName evidence="7">Regulatory protein, luxR family</fullName>
    </submittedName>
</protein>
<feature type="transmembrane region" description="Helical" evidence="5">
    <location>
        <begin position="214"/>
        <end position="235"/>
    </location>
</feature>
<dbReference type="Proteomes" id="UP000182975">
    <property type="component" value="Unassembled WGS sequence"/>
</dbReference>
<dbReference type="PROSITE" id="PS50043">
    <property type="entry name" value="HTH_LUXR_2"/>
    <property type="match status" value="1"/>
</dbReference>
<dbReference type="GO" id="GO:0006355">
    <property type="term" value="P:regulation of DNA-templated transcription"/>
    <property type="evidence" value="ECO:0007669"/>
    <property type="project" value="InterPro"/>
</dbReference>
<feature type="transmembrane region" description="Helical" evidence="5">
    <location>
        <begin position="109"/>
        <end position="128"/>
    </location>
</feature>
<dbReference type="InterPro" id="IPR036388">
    <property type="entry name" value="WH-like_DNA-bd_sf"/>
</dbReference>
<dbReference type="PRINTS" id="PR00038">
    <property type="entry name" value="HTHLUXR"/>
</dbReference>
<keyword evidence="1" id="KW-0805">Transcription regulation</keyword>
<name>A0A1H8U1Q6_9ACTN</name>
<evidence type="ECO:0000256" key="1">
    <source>
        <dbReference type="ARBA" id="ARBA00023015"/>
    </source>
</evidence>
<keyword evidence="5" id="KW-1133">Transmembrane helix</keyword>
<dbReference type="AlphaFoldDB" id="A0A1H8U1Q6"/>
<dbReference type="CDD" id="cd06170">
    <property type="entry name" value="LuxR_C_like"/>
    <property type="match status" value="1"/>
</dbReference>
<keyword evidence="5" id="KW-0812">Transmembrane</keyword>
<dbReference type="Gene3D" id="1.10.10.10">
    <property type="entry name" value="Winged helix-like DNA-binding domain superfamily/Winged helix DNA-binding domain"/>
    <property type="match status" value="1"/>
</dbReference>
<dbReference type="InterPro" id="IPR000792">
    <property type="entry name" value="Tscrpt_reg_LuxR_C"/>
</dbReference>
<dbReference type="Pfam" id="PF00196">
    <property type="entry name" value="GerE"/>
    <property type="match status" value="1"/>
</dbReference>
<gene>
    <name evidence="7" type="ORF">SAMN02910314_01782</name>
</gene>
<evidence type="ECO:0000256" key="4">
    <source>
        <dbReference type="SAM" id="MobiDB-lite"/>
    </source>
</evidence>
<dbReference type="STRING" id="79604.AAY81_01160"/>
<feature type="transmembrane region" description="Helical" evidence="5">
    <location>
        <begin position="77"/>
        <end position="103"/>
    </location>
</feature>
<feature type="transmembrane region" description="Helical" evidence="5">
    <location>
        <begin position="140"/>
        <end position="161"/>
    </location>
</feature>
<feature type="region of interest" description="Disordered" evidence="4">
    <location>
        <begin position="439"/>
        <end position="459"/>
    </location>
</feature>
<proteinExistence type="predicted"/>
<evidence type="ECO:0000313" key="8">
    <source>
        <dbReference type="Proteomes" id="UP000182975"/>
    </source>
</evidence>
<feature type="transmembrane region" description="Helical" evidence="5">
    <location>
        <begin position="47"/>
        <end position="70"/>
    </location>
</feature>
<evidence type="ECO:0000256" key="2">
    <source>
        <dbReference type="ARBA" id="ARBA00023125"/>
    </source>
</evidence>
<feature type="domain" description="HTH luxR-type" evidence="6">
    <location>
        <begin position="467"/>
        <end position="532"/>
    </location>
</feature>
<feature type="transmembrane region" description="Helical" evidence="5">
    <location>
        <begin position="299"/>
        <end position="321"/>
    </location>
</feature>
<evidence type="ECO:0000313" key="7">
    <source>
        <dbReference type="EMBL" id="SEO97055.1"/>
    </source>
</evidence>
<keyword evidence="2" id="KW-0238">DNA-binding</keyword>
<dbReference type="RefSeq" id="WP_169815772.1">
    <property type="nucleotide sequence ID" value="NZ_CP011402.1"/>
</dbReference>
<reference evidence="8" key="1">
    <citation type="submission" date="2016-10" db="EMBL/GenBank/DDBJ databases">
        <authorList>
            <person name="Varghese N."/>
        </authorList>
    </citation>
    <scope>NUCLEOTIDE SEQUENCE [LARGE SCALE GENOMIC DNA]</scope>
    <source>
        <strain evidence="8">DSM 21843</strain>
    </source>
</reference>
<organism evidence="7 8">
    <name type="scientific">Denitrobacterium detoxificans</name>
    <dbReference type="NCBI Taxonomy" id="79604"/>
    <lineage>
        <taxon>Bacteria</taxon>
        <taxon>Bacillati</taxon>
        <taxon>Actinomycetota</taxon>
        <taxon>Coriobacteriia</taxon>
        <taxon>Eggerthellales</taxon>
        <taxon>Eggerthellaceae</taxon>
        <taxon>Denitrobacterium</taxon>
    </lineage>
</organism>
<dbReference type="PROSITE" id="PS00622">
    <property type="entry name" value="HTH_LUXR_1"/>
    <property type="match status" value="1"/>
</dbReference>
<feature type="transmembrane region" description="Helical" evidence="5">
    <location>
        <begin position="167"/>
        <end position="184"/>
    </location>
</feature>
<feature type="transmembrane region" description="Helical" evidence="5">
    <location>
        <begin position="368"/>
        <end position="388"/>
    </location>
</feature>
<sequence>MRKSIEQALRPSVAILGFALFLAINAASVWGGVFPFLPLENQTHELLFWFYFAQSVSFFVMFLICARLVYVSHVQRIFMLTTSGASTSYGLGWICLIASIYAYDFALPLLIAAGVLLGGGAAEFYLLWQRYFASTEPDQGTRAMIAGAVYAAIIYAALYLIPRAVTAFLIPVVFLPLFGLALTLKNREIDFAQPMFMDSPRENRRVYARLIRGTMRATLAIGALAFCAGIMRALAIDNPSIGSLVNILSMLGMLAAASVLLYFWRARGLNLSITRLYRVVFPLVITALVIVPLCPEGYMRWLAAGPYALYAIATLLVMLQTAQFARDQGIHPVYAFGSIGGIVYAMHDMGFLIGSAGDQMALSGTDPIIFTTVVTIYLLALMFFVSTIDFKKEQADMFSDDHIELITPRAPRLSAPQTANQDAAQEIEATPPMEQAKVEPAGDLSDFSQPSTTSNGWRDRIDKQAKLLQRDFGLSNREAEVVKLVCQGNTVPSISEQLYISENTVRTHMKRLYTKLGIHKKQELIDLAHSYKTR</sequence>
<dbReference type="PANTHER" id="PTHR44688:SF16">
    <property type="entry name" value="DNA-BINDING TRANSCRIPTIONAL ACTIVATOR DEVR_DOSR"/>
    <property type="match status" value="1"/>
</dbReference>
<feature type="compositionally biased region" description="Polar residues" evidence="4">
    <location>
        <begin position="446"/>
        <end position="456"/>
    </location>
</feature>
<dbReference type="InterPro" id="IPR016032">
    <property type="entry name" value="Sig_transdc_resp-reg_C-effctor"/>
</dbReference>
<evidence type="ECO:0000256" key="3">
    <source>
        <dbReference type="ARBA" id="ARBA00023163"/>
    </source>
</evidence>
<feature type="transmembrane region" description="Helical" evidence="5">
    <location>
        <begin position="333"/>
        <end position="356"/>
    </location>
</feature>
<dbReference type="SMART" id="SM00421">
    <property type="entry name" value="HTH_LUXR"/>
    <property type="match status" value="1"/>
</dbReference>
<dbReference type="SUPFAM" id="SSF46894">
    <property type="entry name" value="C-terminal effector domain of the bipartite response regulators"/>
    <property type="match status" value="1"/>
</dbReference>
<feature type="transmembrane region" description="Helical" evidence="5">
    <location>
        <begin position="241"/>
        <end position="264"/>
    </location>
</feature>
<feature type="transmembrane region" description="Helical" evidence="5">
    <location>
        <begin position="276"/>
        <end position="293"/>
    </location>
</feature>
<keyword evidence="3" id="KW-0804">Transcription</keyword>
<accession>A0A1H8U1Q6</accession>